<dbReference type="AlphaFoldDB" id="A0A330LVH4"/>
<gene>
    <name evidence="1" type="ORF">MORIYA_4297</name>
</gene>
<proteinExistence type="predicted"/>
<protein>
    <submittedName>
        <fullName evidence="1">Uncharacterized protein</fullName>
    </submittedName>
</protein>
<evidence type="ECO:0000313" key="1">
    <source>
        <dbReference type="EMBL" id="SQD80749.1"/>
    </source>
</evidence>
<dbReference type="EMBL" id="LS483250">
    <property type="protein sequence ID" value="SQD80749.1"/>
    <property type="molecule type" value="Genomic_DNA"/>
</dbReference>
<organism evidence="1 2">
    <name type="scientific">Moritella yayanosii</name>
    <dbReference type="NCBI Taxonomy" id="69539"/>
    <lineage>
        <taxon>Bacteria</taxon>
        <taxon>Pseudomonadati</taxon>
        <taxon>Pseudomonadota</taxon>
        <taxon>Gammaproteobacteria</taxon>
        <taxon>Alteromonadales</taxon>
        <taxon>Moritellaceae</taxon>
        <taxon>Moritella</taxon>
    </lineage>
</organism>
<reference evidence="2" key="1">
    <citation type="submission" date="2018-05" db="EMBL/GenBank/DDBJ databases">
        <authorList>
            <person name="Cea G.-C."/>
            <person name="William W."/>
        </authorList>
    </citation>
    <scope>NUCLEOTIDE SEQUENCE [LARGE SCALE GENOMIC DNA]</scope>
    <source>
        <strain evidence="2">DB21MT 5</strain>
    </source>
</reference>
<keyword evidence="2" id="KW-1185">Reference proteome</keyword>
<dbReference type="KEGG" id="mya:MORIYA_4297"/>
<evidence type="ECO:0000313" key="2">
    <source>
        <dbReference type="Proteomes" id="UP000250163"/>
    </source>
</evidence>
<sequence>MQQTNLKPFNISNCVNTNYPFGMATTLFSTRQIQLRNVSKHIIEGHYYDTPRARKFNRTRHRRNINVLPRRISALVNSRW</sequence>
<name>A0A330LVH4_9GAMM</name>
<dbReference type="Proteomes" id="UP000250163">
    <property type="component" value="Chromosome MORIYA"/>
</dbReference>
<accession>A0A330LVH4</accession>